<gene>
    <name evidence="3" type="ORF">NLU13_6787</name>
</gene>
<proteinExistence type="predicted"/>
<dbReference type="EMBL" id="JAPDFR010000006">
    <property type="protein sequence ID" value="KAK0385610.1"/>
    <property type="molecule type" value="Genomic_DNA"/>
</dbReference>
<organism evidence="3 4">
    <name type="scientific">Sarocladium strictum</name>
    <name type="common">Black bundle disease fungus</name>
    <name type="synonym">Acremonium strictum</name>
    <dbReference type="NCBI Taxonomy" id="5046"/>
    <lineage>
        <taxon>Eukaryota</taxon>
        <taxon>Fungi</taxon>
        <taxon>Dikarya</taxon>
        <taxon>Ascomycota</taxon>
        <taxon>Pezizomycotina</taxon>
        <taxon>Sordariomycetes</taxon>
        <taxon>Hypocreomycetidae</taxon>
        <taxon>Hypocreales</taxon>
        <taxon>Sarocladiaceae</taxon>
        <taxon>Sarocladium</taxon>
    </lineage>
</organism>
<dbReference type="InterPro" id="IPR046896">
    <property type="entry name" value="Cup1-like_N"/>
</dbReference>
<evidence type="ECO:0000313" key="3">
    <source>
        <dbReference type="EMBL" id="KAK0385610.1"/>
    </source>
</evidence>
<feature type="region of interest" description="Disordered" evidence="1">
    <location>
        <begin position="365"/>
        <end position="397"/>
    </location>
</feature>
<accession>A0AA39L6C4</accession>
<evidence type="ECO:0000256" key="1">
    <source>
        <dbReference type="SAM" id="MobiDB-lite"/>
    </source>
</evidence>
<sequence>MAQARSHAEAVSRILSRPLRPRQPTKHTPLQTSILHTYRHILREITYLAPSIRENIRNPVVKRFKQHKVSGAHDARHIKRARQALRTLRAANAGDKKTYLSLIQKAFGRSWIRRYTLMDQNYLKKGPQDSEQLESILRSQVELDSVKAVAEAEQKIKKTPDLPPKRHGFQRWDLDKMMGAIQSQKKAQGNNAVPTWPRSSLGNLNPDSQVPEKNIWDKPPSEKLVLTKRAKWWDTKVSRVEPPLEKSEWDLLGRLAQGLQDTDDAWKLPRRRTPVLQLHKNEDERERPEWDWEHHLTRPISEVEKGKLPGRQLRSGERPSGPYGLTVEARTPTARWFRRAYEQTWMLTPYVEEDPKTSKLKYKWGGAPTRTKTPSALQMGIFEGVDDAGKPQKSSSP</sequence>
<dbReference type="Proteomes" id="UP001175261">
    <property type="component" value="Unassembled WGS sequence"/>
</dbReference>
<dbReference type="CDD" id="cd20273">
    <property type="entry name" value="Complex1_LYR_unchar"/>
    <property type="match status" value="1"/>
</dbReference>
<name>A0AA39L6C4_SARSR</name>
<feature type="compositionally biased region" description="Polar residues" evidence="1">
    <location>
        <begin position="186"/>
        <end position="208"/>
    </location>
</feature>
<protein>
    <recommendedName>
        <fullName evidence="2">LYR motif-containing protein Cup1-like N-terminal domain-containing protein</fullName>
    </recommendedName>
</protein>
<dbReference type="Pfam" id="PF20263">
    <property type="entry name" value="LYRM2-like"/>
    <property type="match status" value="1"/>
</dbReference>
<feature type="region of interest" description="Disordered" evidence="1">
    <location>
        <begin position="1"/>
        <end position="30"/>
    </location>
</feature>
<reference evidence="3" key="1">
    <citation type="submission" date="2022-10" db="EMBL/GenBank/DDBJ databases">
        <title>Determination and structural analysis of whole genome sequence of Sarocladium strictum F4-1.</title>
        <authorList>
            <person name="Hu L."/>
            <person name="Jiang Y."/>
        </authorList>
    </citation>
    <scope>NUCLEOTIDE SEQUENCE</scope>
    <source>
        <strain evidence="3">F4-1</strain>
    </source>
</reference>
<feature type="compositionally biased region" description="Basic and acidic residues" evidence="1">
    <location>
        <begin position="1"/>
        <end position="10"/>
    </location>
</feature>
<evidence type="ECO:0000259" key="2">
    <source>
        <dbReference type="Pfam" id="PF20263"/>
    </source>
</evidence>
<dbReference type="AlphaFoldDB" id="A0AA39L6C4"/>
<evidence type="ECO:0000313" key="4">
    <source>
        <dbReference type="Proteomes" id="UP001175261"/>
    </source>
</evidence>
<keyword evidence="4" id="KW-1185">Reference proteome</keyword>
<comment type="caution">
    <text evidence="3">The sequence shown here is derived from an EMBL/GenBank/DDBJ whole genome shotgun (WGS) entry which is preliminary data.</text>
</comment>
<feature type="region of interest" description="Disordered" evidence="1">
    <location>
        <begin position="186"/>
        <end position="216"/>
    </location>
</feature>
<feature type="domain" description="LYR motif-containing protein Cup1-like N-terminal" evidence="2">
    <location>
        <begin position="37"/>
        <end position="118"/>
    </location>
</feature>